<protein>
    <submittedName>
        <fullName evidence="1">Uncharacterized protein</fullName>
    </submittedName>
</protein>
<dbReference type="EMBL" id="GBXM01018030">
    <property type="protein sequence ID" value="JAH90547.1"/>
    <property type="molecule type" value="Transcribed_RNA"/>
</dbReference>
<organism evidence="1">
    <name type="scientific">Anguilla anguilla</name>
    <name type="common">European freshwater eel</name>
    <name type="synonym">Muraena anguilla</name>
    <dbReference type="NCBI Taxonomy" id="7936"/>
    <lineage>
        <taxon>Eukaryota</taxon>
        <taxon>Metazoa</taxon>
        <taxon>Chordata</taxon>
        <taxon>Craniata</taxon>
        <taxon>Vertebrata</taxon>
        <taxon>Euteleostomi</taxon>
        <taxon>Actinopterygii</taxon>
        <taxon>Neopterygii</taxon>
        <taxon>Teleostei</taxon>
        <taxon>Anguilliformes</taxon>
        <taxon>Anguillidae</taxon>
        <taxon>Anguilla</taxon>
    </lineage>
</organism>
<accession>A0A0E9WJM0</accession>
<sequence>MVKFMVLNLGVEVLWGLSVCLMQLPEWLGRFWSSQFLQEVQHQVPQDSAQ</sequence>
<reference evidence="1" key="1">
    <citation type="submission" date="2014-11" db="EMBL/GenBank/DDBJ databases">
        <authorList>
            <person name="Amaro Gonzalez C."/>
        </authorList>
    </citation>
    <scope>NUCLEOTIDE SEQUENCE</scope>
</reference>
<evidence type="ECO:0000313" key="1">
    <source>
        <dbReference type="EMBL" id="JAH90547.1"/>
    </source>
</evidence>
<reference evidence="1" key="2">
    <citation type="journal article" date="2015" name="Fish Shellfish Immunol.">
        <title>Early steps in the European eel (Anguilla anguilla)-Vibrio vulnificus interaction in the gills: Role of the RtxA13 toxin.</title>
        <authorList>
            <person name="Callol A."/>
            <person name="Pajuelo D."/>
            <person name="Ebbesson L."/>
            <person name="Teles M."/>
            <person name="MacKenzie S."/>
            <person name="Amaro C."/>
        </authorList>
    </citation>
    <scope>NUCLEOTIDE SEQUENCE</scope>
</reference>
<dbReference type="AlphaFoldDB" id="A0A0E9WJM0"/>
<proteinExistence type="predicted"/>
<name>A0A0E9WJM0_ANGAN</name>